<name>A0ACB7J0E9_PLECO</name>
<evidence type="ECO:0000313" key="1">
    <source>
        <dbReference type="EMBL" id="KAG9223323.1"/>
    </source>
</evidence>
<dbReference type="EMBL" id="WQMT02000005">
    <property type="protein sequence ID" value="KAG9223323.1"/>
    <property type="molecule type" value="Genomic_DNA"/>
</dbReference>
<comment type="caution">
    <text evidence="1">The sequence shown here is derived from an EMBL/GenBank/DDBJ whole genome shotgun (WGS) entry which is preliminary data.</text>
</comment>
<protein>
    <submittedName>
        <fullName evidence="1">Uncharacterized protein</fullName>
    </submittedName>
</protein>
<reference evidence="1 2" key="1">
    <citation type="journal article" date="2021" name="Appl. Environ. Microbiol.">
        <title>Genetic linkage and physical mapping for an oyster mushroom Pleurotus cornucopiae and QTL analysis for the trait cap color.</title>
        <authorList>
            <person name="Zhang Y."/>
            <person name="Gao W."/>
            <person name="Sonnenberg A."/>
            <person name="Chen Q."/>
            <person name="Zhang J."/>
            <person name="Huang C."/>
        </authorList>
    </citation>
    <scope>NUCLEOTIDE SEQUENCE [LARGE SCALE GENOMIC DNA]</scope>
    <source>
        <strain evidence="1">CCMSSC00406</strain>
    </source>
</reference>
<accession>A0ACB7J0E9</accession>
<proteinExistence type="predicted"/>
<gene>
    <name evidence="1" type="ORF">CCMSSC00406_0010314</name>
</gene>
<sequence length="355" mass="39106">MFTWNGVSFINKELSGVVDVFTDASGTKGLGGVWGSKWFSSRVPHRYRNTLINFKELYAVLKVILCWGHLWSGQRVVFHVDNTNVHTALNKHMTHSPPLALLLRLVLMLTASLGFSLSSVWLSSADNAVADPASRFQYMRMFMVAPFLDKQLCSPNHLTTGMKLKLTSRAVPHSTCGTDSHPALGKPTIQARNPLSILFTSTPNTLTPTAPSFPPRKPPSSNGSPGLETGATSSLRQLKHISPLYNHYTSTQTYRSKLAKPLSCNTSSGASRATLAFAGFLRCSEFTVNGNAKFNPSIHLTRGSVVFKPSFEQPEFLILTLPSSKTDPFMLWSNVSFLFNYGAIHLVTTKLEQLK</sequence>
<organism evidence="1 2">
    <name type="scientific">Pleurotus cornucopiae</name>
    <name type="common">Cornucopia mushroom</name>
    <dbReference type="NCBI Taxonomy" id="5321"/>
    <lineage>
        <taxon>Eukaryota</taxon>
        <taxon>Fungi</taxon>
        <taxon>Dikarya</taxon>
        <taxon>Basidiomycota</taxon>
        <taxon>Agaricomycotina</taxon>
        <taxon>Agaricomycetes</taxon>
        <taxon>Agaricomycetidae</taxon>
        <taxon>Agaricales</taxon>
        <taxon>Pleurotineae</taxon>
        <taxon>Pleurotaceae</taxon>
        <taxon>Pleurotus</taxon>
    </lineage>
</organism>
<keyword evidence="2" id="KW-1185">Reference proteome</keyword>
<evidence type="ECO:0000313" key="2">
    <source>
        <dbReference type="Proteomes" id="UP000824881"/>
    </source>
</evidence>
<dbReference type="Proteomes" id="UP000824881">
    <property type="component" value="Unassembled WGS sequence"/>
</dbReference>